<evidence type="ECO:0000256" key="3">
    <source>
        <dbReference type="ARBA" id="ARBA00022723"/>
    </source>
</evidence>
<keyword evidence="3" id="KW-0479">Metal-binding</keyword>
<dbReference type="SMART" id="SM00184">
    <property type="entry name" value="RING"/>
    <property type="match status" value="1"/>
</dbReference>
<evidence type="ECO:0000256" key="2">
    <source>
        <dbReference type="ARBA" id="ARBA00022679"/>
    </source>
</evidence>
<dbReference type="Proteomes" id="UP001189624">
    <property type="component" value="Chromosome 3"/>
</dbReference>
<dbReference type="CDD" id="cd16503">
    <property type="entry name" value="RING-HC_CHFR"/>
    <property type="match status" value="1"/>
</dbReference>
<keyword evidence="2" id="KW-0808">Transferase</keyword>
<evidence type="ECO:0000256" key="8">
    <source>
        <dbReference type="ARBA" id="ARBA00023306"/>
    </source>
</evidence>
<dbReference type="InterPro" id="IPR001841">
    <property type="entry name" value="Znf_RING"/>
</dbReference>
<dbReference type="InterPro" id="IPR052256">
    <property type="entry name" value="E3_ubiquitin-ligase_CHFR"/>
</dbReference>
<dbReference type="GO" id="GO:0005634">
    <property type="term" value="C:nucleus"/>
    <property type="evidence" value="ECO:0007669"/>
    <property type="project" value="UniProtKB-SubCell"/>
</dbReference>
<dbReference type="GO" id="GO:0006511">
    <property type="term" value="P:ubiquitin-dependent protein catabolic process"/>
    <property type="evidence" value="ECO:0007669"/>
    <property type="project" value="TreeGrafter"/>
</dbReference>
<reference evidence="11" key="1">
    <citation type="submission" date="2023-10" db="EMBL/GenBank/DDBJ databases">
        <authorList>
            <person name="Domelevo Entfellner J.-B."/>
        </authorList>
    </citation>
    <scope>NUCLEOTIDE SEQUENCE</scope>
</reference>
<dbReference type="SUPFAM" id="SSF57850">
    <property type="entry name" value="RING/U-box"/>
    <property type="match status" value="1"/>
</dbReference>
<name>A0AA86SQM3_9FABA</name>
<dbReference type="PANTHER" id="PTHR16079">
    <property type="entry name" value="UBIQUITIN LIGASE PROTEIN CHFR"/>
    <property type="match status" value="1"/>
</dbReference>
<proteinExistence type="predicted"/>
<evidence type="ECO:0000313" key="11">
    <source>
        <dbReference type="EMBL" id="CAJ1937677.1"/>
    </source>
</evidence>
<feature type="domain" description="RING-type" evidence="10">
    <location>
        <begin position="179"/>
        <end position="224"/>
    </location>
</feature>
<keyword evidence="6" id="KW-0862">Zinc</keyword>
<dbReference type="PANTHER" id="PTHR16079:SF4">
    <property type="entry name" value="E3 UBIQUITIN-PROTEIN LIGASE CHFR"/>
    <property type="match status" value="1"/>
</dbReference>
<protein>
    <recommendedName>
        <fullName evidence="10">RING-type domain-containing protein</fullName>
    </recommendedName>
</protein>
<organism evidence="11 12">
    <name type="scientific">Sphenostylis stenocarpa</name>
    <dbReference type="NCBI Taxonomy" id="92480"/>
    <lineage>
        <taxon>Eukaryota</taxon>
        <taxon>Viridiplantae</taxon>
        <taxon>Streptophyta</taxon>
        <taxon>Embryophyta</taxon>
        <taxon>Tracheophyta</taxon>
        <taxon>Spermatophyta</taxon>
        <taxon>Magnoliopsida</taxon>
        <taxon>eudicotyledons</taxon>
        <taxon>Gunneridae</taxon>
        <taxon>Pentapetalae</taxon>
        <taxon>rosids</taxon>
        <taxon>fabids</taxon>
        <taxon>Fabales</taxon>
        <taxon>Fabaceae</taxon>
        <taxon>Papilionoideae</taxon>
        <taxon>50 kb inversion clade</taxon>
        <taxon>NPAAA clade</taxon>
        <taxon>indigoferoid/millettioid clade</taxon>
        <taxon>Phaseoleae</taxon>
        <taxon>Sphenostylis</taxon>
    </lineage>
</organism>
<evidence type="ECO:0000256" key="1">
    <source>
        <dbReference type="ARBA" id="ARBA00004123"/>
    </source>
</evidence>
<dbReference type="Gene3D" id="3.30.40.140">
    <property type="match status" value="1"/>
</dbReference>
<keyword evidence="4 9" id="KW-0863">Zinc-finger</keyword>
<dbReference type="GO" id="GO:0004842">
    <property type="term" value="F:ubiquitin-protein transferase activity"/>
    <property type="evidence" value="ECO:0007669"/>
    <property type="project" value="TreeGrafter"/>
</dbReference>
<evidence type="ECO:0000259" key="10">
    <source>
        <dbReference type="PROSITE" id="PS50089"/>
    </source>
</evidence>
<dbReference type="Gene3D" id="3.30.40.10">
    <property type="entry name" value="Zinc/RING finger domain, C3HC4 (zinc finger)"/>
    <property type="match status" value="1"/>
</dbReference>
<dbReference type="InterPro" id="IPR013083">
    <property type="entry name" value="Znf_RING/FYVE/PHD"/>
</dbReference>
<dbReference type="GO" id="GO:0008270">
    <property type="term" value="F:zinc ion binding"/>
    <property type="evidence" value="ECO:0007669"/>
    <property type="project" value="UniProtKB-KW"/>
</dbReference>
<comment type="subcellular location">
    <subcellularLocation>
        <location evidence="1">Nucleus</location>
    </subcellularLocation>
</comment>
<keyword evidence="8" id="KW-0131">Cell cycle</keyword>
<dbReference type="Pfam" id="PF00097">
    <property type="entry name" value="zf-C3HC4"/>
    <property type="match status" value="1"/>
</dbReference>
<evidence type="ECO:0000256" key="6">
    <source>
        <dbReference type="ARBA" id="ARBA00022833"/>
    </source>
</evidence>
<evidence type="ECO:0000256" key="5">
    <source>
        <dbReference type="ARBA" id="ARBA00022786"/>
    </source>
</evidence>
<sequence>MANMAGAIEDMADSAIQWQTTDGNQWRGPENLLRREACILRMETGECSASTSASANLSDEIWANLVPSDQRYSDVEIRSDEKVISSEISAASSDKHSWCKIVRNPDLCSATMENMSKNTILVDGAKVQSDDTIVIKDGSQIIPGPDREGFVSYKFHIMSRPDISQRQLKICVDADHAKCSICLNIWHDVVTVAPCLHNFCNGCFSEWLRRSKERRSAVLCPQCRAVVLFVGKNHFLRVIAEDMLRADSSLRRSHDEVALLDTYALVRSNLVIGSGKKNRKRAYTSLDDQSDGTDHQCPQCVTEVGGFSCNHDTVHLQCQACGGMMPSRTGFGIPQYCSGCDRPFCGAYWDALGVTGSGTYPVCSQDTLRPVTSATIFALFFQISEHPISRIPLVAHEKNLHEQNITESCIRQMGRTLPDVISEWIAKLDNREIDRSRMMLNHAEMITARTFLYHAFVFALYHPFPIPTF</sequence>
<evidence type="ECO:0000256" key="9">
    <source>
        <dbReference type="PROSITE-ProRule" id="PRU00175"/>
    </source>
</evidence>
<dbReference type="GO" id="GO:0016567">
    <property type="term" value="P:protein ubiquitination"/>
    <property type="evidence" value="ECO:0007669"/>
    <property type="project" value="TreeGrafter"/>
</dbReference>
<dbReference type="AlphaFoldDB" id="A0AA86SQM3"/>
<dbReference type="Pfam" id="PF17979">
    <property type="entry name" value="zf-CRD"/>
    <property type="match status" value="1"/>
</dbReference>
<dbReference type="Gramene" id="rna-AYBTSS11_LOCUS8157">
    <property type="protein sequence ID" value="CAJ1937677.1"/>
    <property type="gene ID" value="gene-AYBTSS11_LOCUS8157"/>
</dbReference>
<accession>A0AA86SQM3</accession>
<keyword evidence="12" id="KW-1185">Reference proteome</keyword>
<dbReference type="PROSITE" id="PS50089">
    <property type="entry name" value="ZF_RING_2"/>
    <property type="match status" value="1"/>
</dbReference>
<dbReference type="EMBL" id="OY731400">
    <property type="protein sequence ID" value="CAJ1937677.1"/>
    <property type="molecule type" value="Genomic_DNA"/>
</dbReference>
<evidence type="ECO:0000256" key="4">
    <source>
        <dbReference type="ARBA" id="ARBA00022771"/>
    </source>
</evidence>
<keyword evidence="5" id="KW-0833">Ubl conjugation pathway</keyword>
<dbReference type="InterPro" id="IPR018957">
    <property type="entry name" value="Znf_C3HC4_RING-type"/>
</dbReference>
<gene>
    <name evidence="11" type="ORF">AYBTSS11_LOCUS8157</name>
</gene>
<evidence type="ECO:0000313" key="12">
    <source>
        <dbReference type="Proteomes" id="UP001189624"/>
    </source>
</evidence>
<keyword evidence="7" id="KW-0539">Nucleus</keyword>
<evidence type="ECO:0000256" key="7">
    <source>
        <dbReference type="ARBA" id="ARBA00023242"/>
    </source>
</evidence>
<dbReference type="InterPro" id="IPR040909">
    <property type="entry name" value="CHFR_Znf-CRD"/>
</dbReference>